<reference evidence="5 6" key="1">
    <citation type="journal article" date="2011" name="Stand. Genomic Sci.">
        <title>Complete genome sequence of Desulfobulbus propionicus type strain (1pr3).</title>
        <authorList>
            <person name="Pagani I."/>
            <person name="Lapidus A."/>
            <person name="Nolan M."/>
            <person name="Lucas S."/>
            <person name="Hammon N."/>
            <person name="Deshpande S."/>
            <person name="Cheng J.F."/>
            <person name="Chertkov O."/>
            <person name="Davenport K."/>
            <person name="Tapia R."/>
            <person name="Han C."/>
            <person name="Goodwin L."/>
            <person name="Pitluck S."/>
            <person name="Liolios K."/>
            <person name="Mavromatis K."/>
            <person name="Ivanova N."/>
            <person name="Mikhailova N."/>
            <person name="Pati A."/>
            <person name="Chen A."/>
            <person name="Palaniappan K."/>
            <person name="Land M."/>
            <person name="Hauser L."/>
            <person name="Chang Y.J."/>
            <person name="Jeffries C.D."/>
            <person name="Detter J.C."/>
            <person name="Brambilla E."/>
            <person name="Kannan K.P."/>
            <person name="Djao O.D."/>
            <person name="Rohde M."/>
            <person name="Pukall R."/>
            <person name="Spring S."/>
            <person name="Goker M."/>
            <person name="Sikorski J."/>
            <person name="Woyke T."/>
            <person name="Bristow J."/>
            <person name="Eisen J.A."/>
            <person name="Markowitz V."/>
            <person name="Hugenholtz P."/>
            <person name="Kyrpides N.C."/>
            <person name="Klenk H.P."/>
        </authorList>
    </citation>
    <scope>NUCLEOTIDE SEQUENCE [LARGE SCALE GENOMIC DNA]</scope>
    <source>
        <strain evidence="6">ATCC 33891 / DSM 2032 / 1pr3</strain>
    </source>
</reference>
<dbReference type="CDD" id="cd00090">
    <property type="entry name" value="HTH_ARSR"/>
    <property type="match status" value="1"/>
</dbReference>
<dbReference type="KEGG" id="dpr:Despr_2735"/>
<dbReference type="SMART" id="SM00344">
    <property type="entry name" value="HTH_ASNC"/>
    <property type="match status" value="1"/>
</dbReference>
<dbReference type="GO" id="GO:0043200">
    <property type="term" value="P:response to amino acid"/>
    <property type="evidence" value="ECO:0007669"/>
    <property type="project" value="TreeGrafter"/>
</dbReference>
<gene>
    <name evidence="5" type="ordered locus">Despr_2735</name>
</gene>
<keyword evidence="2" id="KW-0238">DNA-binding</keyword>
<protein>
    <submittedName>
        <fullName evidence="5">Transcriptional regulator, AsnC family</fullName>
    </submittedName>
</protein>
<sequence>MHLDATSLAIINRLKDGRASFKKIADDLHLAEGTVRSRVKKLIDEGVLSISGLVNPEALPDQQIVMVGVRVKDMDLVKKGEEFSRLRGVISVCVVTGQFDLIVTAMLSKDFGLLEFFTQEVATIDNVRSVETFVVYKSFNLKVPLTGQPVPGFSEGNE</sequence>
<name>A0A7U3YNZ1_DESPD</name>
<dbReference type="GO" id="GO:0006355">
    <property type="term" value="P:regulation of DNA-templated transcription"/>
    <property type="evidence" value="ECO:0007669"/>
    <property type="project" value="UniProtKB-ARBA"/>
</dbReference>
<accession>A0A7U3YNZ1</accession>
<dbReference type="SUPFAM" id="SSF54909">
    <property type="entry name" value="Dimeric alpha+beta barrel"/>
    <property type="match status" value="1"/>
</dbReference>
<proteinExistence type="predicted"/>
<dbReference type="InterPro" id="IPR019888">
    <property type="entry name" value="Tscrpt_reg_AsnC-like"/>
</dbReference>
<dbReference type="PROSITE" id="PS50956">
    <property type="entry name" value="HTH_ASNC_2"/>
    <property type="match status" value="1"/>
</dbReference>
<evidence type="ECO:0000256" key="2">
    <source>
        <dbReference type="ARBA" id="ARBA00023125"/>
    </source>
</evidence>
<dbReference type="EMBL" id="CP002364">
    <property type="protein sequence ID" value="ADW18870.1"/>
    <property type="molecule type" value="Genomic_DNA"/>
</dbReference>
<evidence type="ECO:0000313" key="5">
    <source>
        <dbReference type="EMBL" id="ADW18870.1"/>
    </source>
</evidence>
<keyword evidence="6" id="KW-1185">Reference proteome</keyword>
<dbReference type="Pfam" id="PF01037">
    <property type="entry name" value="AsnC_trans_reg"/>
    <property type="match status" value="1"/>
</dbReference>
<dbReference type="InterPro" id="IPR036390">
    <property type="entry name" value="WH_DNA-bd_sf"/>
</dbReference>
<dbReference type="PANTHER" id="PTHR30154:SF34">
    <property type="entry name" value="TRANSCRIPTIONAL REGULATOR AZLB"/>
    <property type="match status" value="1"/>
</dbReference>
<dbReference type="InterPro" id="IPR036388">
    <property type="entry name" value="WH-like_DNA-bd_sf"/>
</dbReference>
<dbReference type="GO" id="GO:0005829">
    <property type="term" value="C:cytosol"/>
    <property type="evidence" value="ECO:0007669"/>
    <property type="project" value="TreeGrafter"/>
</dbReference>
<dbReference type="InterPro" id="IPR011008">
    <property type="entry name" value="Dimeric_a/b-barrel"/>
</dbReference>
<dbReference type="InterPro" id="IPR000485">
    <property type="entry name" value="AsnC-type_HTH_dom"/>
</dbReference>
<dbReference type="InterPro" id="IPR019887">
    <property type="entry name" value="Tscrpt_reg_AsnC/Lrp_C"/>
</dbReference>
<dbReference type="Gene3D" id="1.10.10.10">
    <property type="entry name" value="Winged helix-like DNA-binding domain superfamily/Winged helix DNA-binding domain"/>
    <property type="match status" value="1"/>
</dbReference>
<dbReference type="InterPro" id="IPR011991">
    <property type="entry name" value="ArsR-like_HTH"/>
</dbReference>
<dbReference type="RefSeq" id="WP_015725396.1">
    <property type="nucleotide sequence ID" value="NC_014972.1"/>
</dbReference>
<evidence type="ECO:0000256" key="3">
    <source>
        <dbReference type="ARBA" id="ARBA00023163"/>
    </source>
</evidence>
<dbReference type="PANTHER" id="PTHR30154">
    <property type="entry name" value="LEUCINE-RESPONSIVE REGULATORY PROTEIN"/>
    <property type="match status" value="1"/>
</dbReference>
<dbReference type="Proteomes" id="UP000006365">
    <property type="component" value="Chromosome"/>
</dbReference>
<feature type="domain" description="HTH asnC-type" evidence="4">
    <location>
        <begin position="3"/>
        <end position="70"/>
    </location>
</feature>
<evidence type="ECO:0000256" key="1">
    <source>
        <dbReference type="ARBA" id="ARBA00023015"/>
    </source>
</evidence>
<dbReference type="AlphaFoldDB" id="A0A7U3YNZ1"/>
<dbReference type="SUPFAM" id="SSF46785">
    <property type="entry name" value="Winged helix' DNA-binding domain"/>
    <property type="match status" value="1"/>
</dbReference>
<dbReference type="Pfam" id="PF13404">
    <property type="entry name" value="HTH_AsnC-type"/>
    <property type="match status" value="1"/>
</dbReference>
<dbReference type="Gene3D" id="3.30.70.920">
    <property type="match status" value="1"/>
</dbReference>
<keyword evidence="3" id="KW-0804">Transcription</keyword>
<keyword evidence="1" id="KW-0805">Transcription regulation</keyword>
<organism evidence="5 6">
    <name type="scientific">Desulfobulbus propionicus (strain ATCC 33891 / DSM 2032 / VKM B-1956 / 1pr3)</name>
    <dbReference type="NCBI Taxonomy" id="577650"/>
    <lineage>
        <taxon>Bacteria</taxon>
        <taxon>Pseudomonadati</taxon>
        <taxon>Thermodesulfobacteriota</taxon>
        <taxon>Desulfobulbia</taxon>
        <taxon>Desulfobulbales</taxon>
        <taxon>Desulfobulbaceae</taxon>
        <taxon>Desulfobulbus</taxon>
    </lineage>
</organism>
<evidence type="ECO:0000259" key="4">
    <source>
        <dbReference type="PROSITE" id="PS50956"/>
    </source>
</evidence>
<dbReference type="GO" id="GO:0043565">
    <property type="term" value="F:sequence-specific DNA binding"/>
    <property type="evidence" value="ECO:0007669"/>
    <property type="project" value="InterPro"/>
</dbReference>
<evidence type="ECO:0000313" key="6">
    <source>
        <dbReference type="Proteomes" id="UP000006365"/>
    </source>
</evidence>